<feature type="compositionally biased region" description="Polar residues" evidence="1">
    <location>
        <begin position="436"/>
        <end position="445"/>
    </location>
</feature>
<name>A0A6H5I4F9_9HYME</name>
<feature type="region of interest" description="Disordered" evidence="1">
    <location>
        <begin position="436"/>
        <end position="468"/>
    </location>
</feature>
<proteinExistence type="predicted"/>
<evidence type="ECO:0000313" key="3">
    <source>
        <dbReference type="EMBL" id="CAB0032769.1"/>
    </source>
</evidence>
<keyword evidence="2" id="KW-0812">Transmembrane</keyword>
<evidence type="ECO:0000256" key="1">
    <source>
        <dbReference type="SAM" id="MobiDB-lite"/>
    </source>
</evidence>
<feature type="region of interest" description="Disordered" evidence="1">
    <location>
        <begin position="480"/>
        <end position="512"/>
    </location>
</feature>
<reference evidence="3 4" key="1">
    <citation type="submission" date="2020-02" db="EMBL/GenBank/DDBJ databases">
        <authorList>
            <person name="Ferguson B K."/>
        </authorList>
    </citation>
    <scope>NUCLEOTIDE SEQUENCE [LARGE SCALE GENOMIC DNA]</scope>
</reference>
<feature type="transmembrane region" description="Helical" evidence="2">
    <location>
        <begin position="1067"/>
        <end position="1088"/>
    </location>
</feature>
<keyword evidence="2" id="KW-0472">Membrane</keyword>
<organism evidence="3 4">
    <name type="scientific">Trichogramma brassicae</name>
    <dbReference type="NCBI Taxonomy" id="86971"/>
    <lineage>
        <taxon>Eukaryota</taxon>
        <taxon>Metazoa</taxon>
        <taxon>Ecdysozoa</taxon>
        <taxon>Arthropoda</taxon>
        <taxon>Hexapoda</taxon>
        <taxon>Insecta</taxon>
        <taxon>Pterygota</taxon>
        <taxon>Neoptera</taxon>
        <taxon>Endopterygota</taxon>
        <taxon>Hymenoptera</taxon>
        <taxon>Apocrita</taxon>
        <taxon>Proctotrupomorpha</taxon>
        <taxon>Chalcidoidea</taxon>
        <taxon>Trichogrammatidae</taxon>
        <taxon>Trichogramma</taxon>
    </lineage>
</organism>
<evidence type="ECO:0000313" key="4">
    <source>
        <dbReference type="Proteomes" id="UP000479190"/>
    </source>
</evidence>
<protein>
    <submittedName>
        <fullName evidence="3">Uncharacterized protein</fullName>
    </submittedName>
</protein>
<feature type="region of interest" description="Disordered" evidence="1">
    <location>
        <begin position="574"/>
        <end position="629"/>
    </location>
</feature>
<feature type="region of interest" description="Disordered" evidence="1">
    <location>
        <begin position="177"/>
        <end position="200"/>
    </location>
</feature>
<sequence length="1104" mass="125314">MRLVSRNKLRAEISEIIFKNQLALQTSYHDPPSPLIVPLEIQNSTDDLNDSLVDSLRTDSEDSGSSEQRRQDECDKELNWSEEILHELSTLITYDINEIVAPSPQKNSKSANHPKKRYKEIIHQLGLARNESSEEEERSTKDNERSKSTKAPENVDSHDRLLNLDYSLPRDQILNESRNGHWRNGNSSDYDEPNDSLNRRAHLNSSLPRVCNAQYNLPKKNQSEEKRSSPLIKPSTDPMPRSSRMLYAGLQNGTNEPGAQLPPQPSHSSKKKTKLFSATSKRQSRSAEKVEPDYEEIRDREIDHLYEVIPGRFQSLENNMSHSAPSTPPAIKRTSFSKFLVRKQNKQSIYQNSSADSILVEASPVVNDAFSNRGSSLKKNRAVSPISVHSDASAKRLSESSKGAINVSPVELRKSKHKNDVAVNCTLHNGIVKHTSAGNISTDSASNEKDVRDARRVTNDDKNVGSSTLPLSFHSLLTRLTGGSSSSRSRSPPSEGFPCLDMATQTSPGVSRSSSFTWISDCDSPHQAQACQSTNLPTDGYCKETWERIRRRPSKLLGLRQEFPYQSSDVWVKRESVHTQTRTQEEDKKAEHEARDSSSGYDDSLPRARSSSTRPDNLPFDKNTHTHTHIHHTLATTTFTRPNTLSMSKRNYCYSAPAAAAATAAQSTAAPIAVREATISFVKAKQTKIRLQCNISSIFIRFTELNFRFRRCRCVIHRLTHFRCTRPNTRTHTSRMSHDESRSETPPAGQTQQSQQTTADEHGQKQHHYDRTSSRRMSHFKEYKFFRSFSAKVENWPMRKAEALWRRMREKKIAAKHLSSCSNASNSTRNWRRTKNSNVNEILIWQVRLKQRRIYRESSIDRQGRCQASAQDNGIKISSSSRDKSYNIPLTFRDAQAEAKSVKKVSLGLSIYDISSSIGSSMRCSLFTISEDASNHHKLKEHRDSSAFQRSRPREKERERLIVTKFYCTLVRTRLHLSGRIKEHLYTRAVHQVAGADILRGHKCKLRSSRCTISCALRGLTSANTLVRQFAYGIGRRARQLESGIIARKTGKTYTVSITTARDTSLFIYWKLVHILAWCTPLLVHLFFHTLETMLRNSSSTKFS</sequence>
<feature type="region of interest" description="Disordered" evidence="1">
    <location>
        <begin position="728"/>
        <end position="775"/>
    </location>
</feature>
<gene>
    <name evidence="3" type="ORF">TBRA_LOCUS4695</name>
</gene>
<feature type="compositionally biased region" description="Basic and acidic residues" evidence="1">
    <location>
        <begin position="138"/>
        <end position="147"/>
    </location>
</feature>
<keyword evidence="4" id="KW-1185">Reference proteome</keyword>
<feature type="compositionally biased region" description="Polar residues" evidence="1">
    <location>
        <begin position="503"/>
        <end position="512"/>
    </location>
</feature>
<keyword evidence="2" id="KW-1133">Transmembrane helix</keyword>
<dbReference type="OrthoDB" id="7613924at2759"/>
<feature type="region of interest" description="Disordered" evidence="1">
    <location>
        <begin position="215"/>
        <end position="294"/>
    </location>
</feature>
<dbReference type="EMBL" id="CADCXV010000689">
    <property type="protein sequence ID" value="CAB0032769.1"/>
    <property type="molecule type" value="Genomic_DNA"/>
</dbReference>
<dbReference type="Proteomes" id="UP000479190">
    <property type="component" value="Unassembled WGS sequence"/>
</dbReference>
<accession>A0A6H5I4F9</accession>
<dbReference type="AlphaFoldDB" id="A0A6H5I4F9"/>
<feature type="compositionally biased region" description="Basic and acidic residues" evidence="1">
    <location>
        <begin position="446"/>
        <end position="463"/>
    </location>
</feature>
<feature type="region of interest" description="Disordered" evidence="1">
    <location>
        <begin position="125"/>
        <end position="161"/>
    </location>
</feature>
<feature type="region of interest" description="Disordered" evidence="1">
    <location>
        <begin position="50"/>
        <end position="76"/>
    </location>
</feature>
<feature type="compositionally biased region" description="Basic and acidic residues" evidence="1">
    <location>
        <begin position="285"/>
        <end position="294"/>
    </location>
</feature>
<feature type="compositionally biased region" description="Basic and acidic residues" evidence="1">
    <location>
        <begin position="67"/>
        <end position="76"/>
    </location>
</feature>
<feature type="compositionally biased region" description="Basic and acidic residues" evidence="1">
    <location>
        <begin position="574"/>
        <end position="596"/>
    </location>
</feature>
<feature type="compositionally biased region" description="Low complexity" evidence="1">
    <location>
        <begin position="480"/>
        <end position="494"/>
    </location>
</feature>
<evidence type="ECO:0000256" key="2">
    <source>
        <dbReference type="SAM" id="Phobius"/>
    </source>
</evidence>
<feature type="region of interest" description="Disordered" evidence="1">
    <location>
        <begin position="370"/>
        <end position="403"/>
    </location>
</feature>
<feature type="compositionally biased region" description="Basic and acidic residues" evidence="1">
    <location>
        <begin position="759"/>
        <end position="775"/>
    </location>
</feature>